<dbReference type="Pfam" id="PF01314">
    <property type="entry name" value="AFOR_C"/>
    <property type="match status" value="1"/>
</dbReference>
<dbReference type="InterPro" id="IPR051919">
    <property type="entry name" value="W-dependent_AOR"/>
</dbReference>
<reference evidence="2" key="1">
    <citation type="journal article" date="2014" name="Front. Microbiol.">
        <title>High frequency of phylogenetically diverse reductive dehalogenase-homologous genes in deep subseafloor sedimentary metagenomes.</title>
        <authorList>
            <person name="Kawai M."/>
            <person name="Futagami T."/>
            <person name="Toyoda A."/>
            <person name="Takaki Y."/>
            <person name="Nishi S."/>
            <person name="Hori S."/>
            <person name="Arai W."/>
            <person name="Tsubouchi T."/>
            <person name="Morono Y."/>
            <person name="Uchiyama I."/>
            <person name="Ito T."/>
            <person name="Fujiyama A."/>
            <person name="Inagaki F."/>
            <person name="Takami H."/>
        </authorList>
    </citation>
    <scope>NUCLEOTIDE SEQUENCE</scope>
    <source>
        <strain evidence="2">Expedition CK06-06</strain>
    </source>
</reference>
<evidence type="ECO:0000313" key="2">
    <source>
        <dbReference type="EMBL" id="GAH96605.1"/>
    </source>
</evidence>
<proteinExistence type="predicted"/>
<organism evidence="2">
    <name type="scientific">marine sediment metagenome</name>
    <dbReference type="NCBI Taxonomy" id="412755"/>
    <lineage>
        <taxon>unclassified sequences</taxon>
        <taxon>metagenomes</taxon>
        <taxon>ecological metagenomes</taxon>
    </lineage>
</organism>
<comment type="caution">
    <text evidence="2">The sequence shown here is derived from an EMBL/GenBank/DDBJ whole genome shotgun (WGS) entry which is preliminary data.</text>
</comment>
<dbReference type="InterPro" id="IPR013985">
    <property type="entry name" value="Ald_Fedxn_OxRdtase_dom3"/>
</dbReference>
<dbReference type="GO" id="GO:0016625">
    <property type="term" value="F:oxidoreductase activity, acting on the aldehyde or oxo group of donors, iron-sulfur protein as acceptor"/>
    <property type="evidence" value="ECO:0007669"/>
    <property type="project" value="InterPro"/>
</dbReference>
<sequence>MGLDEDNASLVIGWAFEAYQRGILSTKDTDGLKLEWGDYSVVAELLRKLAYREGLGDLLAEGVKRASEIVGKGSERFAIHVKGQDSVEPMRALKAYTLGCCVSPRGGTHTRGAPMVEMMPDITDEFAQKTWGAPAPTGPFSYENKVEPVVYFERLHAIFDCMNICNIASVWGSLDLLNPDDIADLYSAATGEHMTGNEMMMIGERIHNIEKAFNTLHAGFSRQDDYPPQRFMEEPIASGPAKGERLSKDKWDKMLDRYYELHGWDRETGWQTRKCLEELELGDIADDLERVGRLPR</sequence>
<dbReference type="AlphaFoldDB" id="X1KSK7"/>
<protein>
    <recommendedName>
        <fullName evidence="1">Aldehyde ferredoxin oxidoreductase C-terminal domain-containing protein</fullName>
    </recommendedName>
</protein>
<dbReference type="GO" id="GO:0009055">
    <property type="term" value="F:electron transfer activity"/>
    <property type="evidence" value="ECO:0007669"/>
    <property type="project" value="InterPro"/>
</dbReference>
<dbReference type="PANTHER" id="PTHR30038:SF0">
    <property type="entry name" value="TUNGSTEN-CONTAINING ALDEHYDE FERREDOXIN OXIDOREDUCTASE"/>
    <property type="match status" value="1"/>
</dbReference>
<feature type="domain" description="Aldehyde ferredoxin oxidoreductase C-terminal" evidence="1">
    <location>
        <begin position="1"/>
        <end position="281"/>
    </location>
</feature>
<evidence type="ECO:0000259" key="1">
    <source>
        <dbReference type="Pfam" id="PF01314"/>
    </source>
</evidence>
<gene>
    <name evidence="2" type="ORF">S06H3_04251</name>
</gene>
<dbReference type="GO" id="GO:0051536">
    <property type="term" value="F:iron-sulfur cluster binding"/>
    <property type="evidence" value="ECO:0007669"/>
    <property type="project" value="InterPro"/>
</dbReference>
<dbReference type="EMBL" id="BARV01001471">
    <property type="protein sequence ID" value="GAH96605.1"/>
    <property type="molecule type" value="Genomic_DNA"/>
</dbReference>
<dbReference type="SUPFAM" id="SSF48310">
    <property type="entry name" value="Aldehyde ferredoxin oxidoreductase, C-terminal domains"/>
    <property type="match status" value="1"/>
</dbReference>
<dbReference type="InterPro" id="IPR036021">
    <property type="entry name" value="Tungsten_al_ferr_oxy-like_C"/>
</dbReference>
<name>X1KSK7_9ZZZZ</name>
<dbReference type="InterPro" id="IPR001203">
    <property type="entry name" value="OxRdtase_Ald_Fedxn_C"/>
</dbReference>
<dbReference type="PANTHER" id="PTHR30038">
    <property type="entry name" value="ALDEHYDE FERREDOXIN OXIDOREDUCTASE"/>
    <property type="match status" value="1"/>
</dbReference>
<accession>X1KSK7</accession>
<dbReference type="Gene3D" id="1.10.599.10">
    <property type="entry name" value="Aldehyde Ferredoxin Oxidoreductase Protein, subunit A, domain 3"/>
    <property type="match status" value="1"/>
</dbReference>